<dbReference type="InterPro" id="IPR000415">
    <property type="entry name" value="Nitroreductase-like"/>
</dbReference>
<dbReference type="OrthoDB" id="3723182at2"/>
<dbReference type="AlphaFoldDB" id="A0A3A4KDF2"/>
<dbReference type="CDD" id="cd02142">
    <property type="entry name" value="McbC_SagB-like_oxidoreductase"/>
    <property type="match status" value="1"/>
</dbReference>
<dbReference type="Pfam" id="PF00881">
    <property type="entry name" value="Nitroreductase"/>
    <property type="match status" value="1"/>
</dbReference>
<reference evidence="3 4" key="1">
    <citation type="submission" date="2018-09" db="EMBL/GenBank/DDBJ databases">
        <title>YIM PH21274 draft genome.</title>
        <authorList>
            <person name="Miao C."/>
        </authorList>
    </citation>
    <scope>NUCLEOTIDE SEQUENCE [LARGE SCALE GENOMIC DNA]</scope>
    <source>
        <strain evidence="3 4">YIM PH 21724</strain>
    </source>
</reference>
<dbReference type="InterPro" id="IPR020051">
    <property type="entry name" value="SagB-type_dehydrogenase"/>
</dbReference>
<evidence type="ECO:0000313" key="3">
    <source>
        <dbReference type="EMBL" id="RJO78463.1"/>
    </source>
</evidence>
<accession>A0A3A4KDF2</accession>
<dbReference type="PANTHER" id="PTHR43745:SF2">
    <property type="entry name" value="NITROREDUCTASE MJ1384-RELATED"/>
    <property type="match status" value="1"/>
</dbReference>
<evidence type="ECO:0000313" key="4">
    <source>
        <dbReference type="Proteomes" id="UP000266677"/>
    </source>
</evidence>
<dbReference type="Pfam" id="PF22767">
    <property type="entry name" value="ThcOx"/>
    <property type="match status" value="1"/>
</dbReference>
<dbReference type="EMBL" id="QZFU01000013">
    <property type="protein sequence ID" value="RJO78463.1"/>
    <property type="molecule type" value="Genomic_DNA"/>
</dbReference>
<comment type="caution">
    <text evidence="3">The sequence shown here is derived from an EMBL/GenBank/DDBJ whole genome shotgun (WGS) entry which is preliminary data.</text>
</comment>
<dbReference type="InterPro" id="IPR029479">
    <property type="entry name" value="Nitroreductase"/>
</dbReference>
<gene>
    <name evidence="3" type="ORF">D5S18_05190</name>
</gene>
<dbReference type="Gene3D" id="3.40.109.10">
    <property type="entry name" value="NADH Oxidase"/>
    <property type="match status" value="1"/>
</dbReference>
<evidence type="ECO:0000259" key="1">
    <source>
        <dbReference type="Pfam" id="PF00881"/>
    </source>
</evidence>
<feature type="domain" description="Nitroreductase" evidence="1">
    <location>
        <begin position="268"/>
        <end position="454"/>
    </location>
</feature>
<dbReference type="GO" id="GO:0016491">
    <property type="term" value="F:oxidoreductase activity"/>
    <property type="evidence" value="ECO:0007669"/>
    <property type="project" value="InterPro"/>
</dbReference>
<sequence length="465" mass="51229">MRLRTGVEIEHDADLLTLTGAHGSFTLRNMSDGLVSAMRRLHRAVPLSELNSSLTDHERHQLQRILARLNKLLARCVVIDDTELMSLEPTAPDATYHPSPPRPGARLRLSKFSFARSRDDLLVLESPLAHHRALLPHPAAGAVVAALGTTSGAIELADAAGLPLPVVHNLLAHLIGANLVEVDDPESGRFASETDNALRQWDFHDLLFHSRSRSGRTDDPHGGVFSYLGDIPPHPAIKPPPNGPAVQLPRPSWRDIADRDPQLSTVMEQRVSIREHATLPIDLDQLGEFLYRVARVRTRSWPDGAHYETTTRPYPGGGAAYELEFYLAVHRCDGLRQGIYYYDPLEHRLILINDNESDCRTILDDASAATAFQGNPDIAITITSRFGRLSWKYRGIAYALTLRHVGVLYQSMYLVATAMGLAPCAIGSGNSDAAGRILRLNYTEESPVGEFVLGSRPHPHAPDTD</sequence>
<evidence type="ECO:0000259" key="2">
    <source>
        <dbReference type="Pfam" id="PF22767"/>
    </source>
</evidence>
<dbReference type="SUPFAM" id="SSF55469">
    <property type="entry name" value="FMN-dependent nitroreductase-like"/>
    <property type="match status" value="1"/>
</dbReference>
<organism evidence="3 4">
    <name type="scientific">Nocardia panacis</name>
    <dbReference type="NCBI Taxonomy" id="2340916"/>
    <lineage>
        <taxon>Bacteria</taxon>
        <taxon>Bacillati</taxon>
        <taxon>Actinomycetota</taxon>
        <taxon>Actinomycetes</taxon>
        <taxon>Mycobacteriales</taxon>
        <taxon>Nocardiaceae</taxon>
        <taxon>Nocardia</taxon>
    </lineage>
</organism>
<dbReference type="InterPro" id="IPR052544">
    <property type="entry name" value="Bacteriocin_Proc_Enz"/>
</dbReference>
<dbReference type="NCBIfam" id="TIGR03605">
    <property type="entry name" value="antibiot_sagB"/>
    <property type="match status" value="1"/>
</dbReference>
<protein>
    <submittedName>
        <fullName evidence="3">SagB/ThcOx family dehydrogenase</fullName>
    </submittedName>
</protein>
<feature type="domain" description="Cyanobactin oxidase ThcOx second" evidence="2">
    <location>
        <begin position="107"/>
        <end position="218"/>
    </location>
</feature>
<dbReference type="PANTHER" id="PTHR43745">
    <property type="entry name" value="NITROREDUCTASE MJ1384-RELATED"/>
    <property type="match status" value="1"/>
</dbReference>
<proteinExistence type="predicted"/>
<name>A0A3A4KDF2_9NOCA</name>
<dbReference type="InterPro" id="IPR054488">
    <property type="entry name" value="ThcOx_dom2"/>
</dbReference>
<dbReference type="Proteomes" id="UP000266677">
    <property type="component" value="Unassembled WGS sequence"/>
</dbReference>
<keyword evidence="4" id="KW-1185">Reference proteome</keyword>